<reference evidence="9" key="1">
    <citation type="submission" date="2025-08" db="UniProtKB">
        <authorList>
            <consortium name="Ensembl"/>
        </authorList>
    </citation>
    <scope>IDENTIFICATION</scope>
</reference>
<dbReference type="Pfam" id="PF10601">
    <property type="entry name" value="zf-LITAF-like"/>
    <property type="match status" value="1"/>
</dbReference>
<evidence type="ECO:0000256" key="3">
    <source>
        <dbReference type="ARBA" id="ARBA00004630"/>
    </source>
</evidence>
<feature type="domain" description="LITAF" evidence="8">
    <location>
        <begin position="73"/>
        <end position="154"/>
    </location>
</feature>
<dbReference type="GO" id="GO:0005634">
    <property type="term" value="C:nucleus"/>
    <property type="evidence" value="ECO:0007669"/>
    <property type="project" value="TreeGrafter"/>
</dbReference>
<dbReference type="PROSITE" id="PS51837">
    <property type="entry name" value="LITAF"/>
    <property type="match status" value="1"/>
</dbReference>
<dbReference type="SMART" id="SM00714">
    <property type="entry name" value="LITAF"/>
    <property type="match status" value="1"/>
</dbReference>
<accession>A0A3B4AVQ0</accession>
<evidence type="ECO:0000256" key="1">
    <source>
        <dbReference type="ARBA" id="ARBA00004125"/>
    </source>
</evidence>
<keyword evidence="6" id="KW-0862">Zinc</keyword>
<evidence type="ECO:0000256" key="7">
    <source>
        <dbReference type="ARBA" id="ARBA00023136"/>
    </source>
</evidence>
<name>A0A3B4AVQ0_9GOBI</name>
<dbReference type="Ensembl" id="ENSPMGT00000021745.1">
    <property type="protein sequence ID" value="ENSPMGP00000020411.1"/>
    <property type="gene ID" value="ENSPMGG00000016508.1"/>
</dbReference>
<dbReference type="Proteomes" id="UP000261520">
    <property type="component" value="Unplaced"/>
</dbReference>
<evidence type="ECO:0000259" key="8">
    <source>
        <dbReference type="PROSITE" id="PS51837"/>
    </source>
</evidence>
<keyword evidence="5" id="KW-0479">Metal-binding</keyword>
<dbReference type="InterPro" id="IPR037519">
    <property type="entry name" value="LITAF_fam"/>
</dbReference>
<dbReference type="InterPro" id="IPR006629">
    <property type="entry name" value="LITAF"/>
</dbReference>
<dbReference type="PANTHER" id="PTHR23292:SF45">
    <property type="entry name" value="LIPOPOLYSACCHARIDE-INDUCED TUMOR NECROSIS FACTOR-ALPHA FACTOR HOMOLOG"/>
    <property type="match status" value="1"/>
</dbReference>
<organism evidence="9 10">
    <name type="scientific">Periophthalmus magnuspinnatus</name>
    <dbReference type="NCBI Taxonomy" id="409849"/>
    <lineage>
        <taxon>Eukaryota</taxon>
        <taxon>Metazoa</taxon>
        <taxon>Chordata</taxon>
        <taxon>Craniata</taxon>
        <taxon>Vertebrata</taxon>
        <taxon>Euteleostomi</taxon>
        <taxon>Actinopterygii</taxon>
        <taxon>Neopterygii</taxon>
        <taxon>Teleostei</taxon>
        <taxon>Neoteleostei</taxon>
        <taxon>Acanthomorphata</taxon>
        <taxon>Gobiaria</taxon>
        <taxon>Gobiiformes</taxon>
        <taxon>Gobioidei</taxon>
        <taxon>Gobiidae</taxon>
        <taxon>Oxudercinae</taxon>
        <taxon>Periophthalmus</taxon>
    </lineage>
</organism>
<evidence type="ECO:0000313" key="9">
    <source>
        <dbReference type="Ensembl" id="ENSPMGP00000020411.1"/>
    </source>
</evidence>
<reference evidence="9" key="2">
    <citation type="submission" date="2025-09" db="UniProtKB">
        <authorList>
            <consortium name="Ensembl"/>
        </authorList>
    </citation>
    <scope>IDENTIFICATION</scope>
</reference>
<evidence type="ECO:0000256" key="5">
    <source>
        <dbReference type="ARBA" id="ARBA00022723"/>
    </source>
</evidence>
<dbReference type="GO" id="GO:0008270">
    <property type="term" value="F:zinc ion binding"/>
    <property type="evidence" value="ECO:0007669"/>
    <property type="project" value="TreeGrafter"/>
</dbReference>
<dbReference type="AlphaFoldDB" id="A0A3B4AVQ0"/>
<evidence type="ECO:0000256" key="6">
    <source>
        <dbReference type="ARBA" id="ARBA00022833"/>
    </source>
</evidence>
<keyword evidence="10" id="KW-1185">Reference proteome</keyword>
<dbReference type="STRING" id="409849.ENSPMGP00000020411"/>
<keyword evidence="7" id="KW-0472">Membrane</keyword>
<sequence length="155" mass="17435">MLSSELNWKNKIFKCVNYSGHTNSALLVISKMDKSKEAEQNPPPYPGPPAPVFSVEQGMQDLYITLIHIHIFDLTVVVQPKPTDCPGQMLCPHCQNNVVTVVEYKNGALTWLICGVIGIFLCWPCCWIPFCIDACKDVEHTCPVCNNVIHIHKRI</sequence>
<evidence type="ECO:0000256" key="4">
    <source>
        <dbReference type="ARBA" id="ARBA00005975"/>
    </source>
</evidence>
<evidence type="ECO:0000313" key="10">
    <source>
        <dbReference type="Proteomes" id="UP000261520"/>
    </source>
</evidence>
<evidence type="ECO:0000256" key="2">
    <source>
        <dbReference type="ARBA" id="ARBA00004414"/>
    </source>
</evidence>
<protein>
    <recommendedName>
        <fullName evidence="8">LITAF domain-containing protein</fullName>
    </recommendedName>
</protein>
<dbReference type="GO" id="GO:0098560">
    <property type="term" value="C:cytoplasmic side of late endosome membrane"/>
    <property type="evidence" value="ECO:0007669"/>
    <property type="project" value="TreeGrafter"/>
</dbReference>
<comment type="subcellular location">
    <subcellularLocation>
        <location evidence="1">Endosome membrane</location>
        <topology evidence="1">Peripheral membrane protein</topology>
        <orientation evidence="1">Cytoplasmic side</orientation>
    </subcellularLocation>
    <subcellularLocation>
        <location evidence="2">Late endosome membrane</location>
    </subcellularLocation>
    <subcellularLocation>
        <location evidence="3">Lysosome membrane</location>
        <topology evidence="3">Peripheral membrane protein</topology>
        <orientation evidence="3">Cytoplasmic side</orientation>
    </subcellularLocation>
</comment>
<comment type="similarity">
    <text evidence="4">Belongs to the CDIP1/LITAF family.</text>
</comment>
<dbReference type="GO" id="GO:0098574">
    <property type="term" value="C:cytoplasmic side of lysosomal membrane"/>
    <property type="evidence" value="ECO:0007669"/>
    <property type="project" value="TreeGrafter"/>
</dbReference>
<proteinExistence type="inferred from homology"/>
<dbReference type="PANTHER" id="PTHR23292">
    <property type="entry name" value="LIPOPOLYSACCHARIDE-INDUCED TUMOR NECROSIS FACTOR-ALPHA FACTOR"/>
    <property type="match status" value="1"/>
</dbReference>